<organism evidence="6 7">
    <name type="scientific">Dyadobacter soli</name>
    <dbReference type="NCBI Taxonomy" id="659014"/>
    <lineage>
        <taxon>Bacteria</taxon>
        <taxon>Pseudomonadati</taxon>
        <taxon>Bacteroidota</taxon>
        <taxon>Cytophagia</taxon>
        <taxon>Cytophagales</taxon>
        <taxon>Spirosomataceae</taxon>
        <taxon>Dyadobacter</taxon>
    </lineage>
</organism>
<dbReference type="InterPro" id="IPR036097">
    <property type="entry name" value="HisK_dim/P_sf"/>
</dbReference>
<dbReference type="PANTHER" id="PTHR43711:SF1">
    <property type="entry name" value="HISTIDINE KINASE 1"/>
    <property type="match status" value="1"/>
</dbReference>
<dbReference type="SUPFAM" id="SSF47384">
    <property type="entry name" value="Homodimeric domain of signal transducing histidine kinase"/>
    <property type="match status" value="1"/>
</dbReference>
<dbReference type="RefSeq" id="WP_090148559.1">
    <property type="nucleotide sequence ID" value="NZ_FNAN01000005.1"/>
</dbReference>
<accession>A0A1G7D0Z0</accession>
<dbReference type="InterPro" id="IPR050736">
    <property type="entry name" value="Sensor_HK_Regulatory"/>
</dbReference>
<evidence type="ECO:0000256" key="2">
    <source>
        <dbReference type="ARBA" id="ARBA00012438"/>
    </source>
</evidence>
<evidence type="ECO:0000256" key="3">
    <source>
        <dbReference type="ARBA" id="ARBA00022679"/>
    </source>
</evidence>
<gene>
    <name evidence="6" type="ORF">SAMN04487996_10583</name>
</gene>
<evidence type="ECO:0000256" key="5">
    <source>
        <dbReference type="ARBA" id="ARBA00023012"/>
    </source>
</evidence>
<protein>
    <recommendedName>
        <fullName evidence="2">histidine kinase</fullName>
        <ecNumber evidence="2">2.7.13.3</ecNumber>
    </recommendedName>
</protein>
<dbReference type="PANTHER" id="PTHR43711">
    <property type="entry name" value="TWO-COMPONENT HISTIDINE KINASE"/>
    <property type="match status" value="1"/>
</dbReference>
<evidence type="ECO:0000313" key="6">
    <source>
        <dbReference type="EMBL" id="SDE45143.1"/>
    </source>
</evidence>
<dbReference type="Gene3D" id="1.10.287.130">
    <property type="match status" value="1"/>
</dbReference>
<dbReference type="Proteomes" id="UP000198748">
    <property type="component" value="Unassembled WGS sequence"/>
</dbReference>
<keyword evidence="3" id="KW-0808">Transferase</keyword>
<reference evidence="7" key="1">
    <citation type="submission" date="2016-10" db="EMBL/GenBank/DDBJ databases">
        <authorList>
            <person name="Varghese N."/>
            <person name="Submissions S."/>
        </authorList>
    </citation>
    <scope>NUCLEOTIDE SEQUENCE [LARGE SCALE GENOMIC DNA]</scope>
    <source>
        <strain evidence="7">DSM 25329</strain>
    </source>
</reference>
<keyword evidence="4" id="KW-0418">Kinase</keyword>
<name>A0A1G7D0Z0_9BACT</name>
<dbReference type="InterPro" id="IPR036890">
    <property type="entry name" value="HATPase_C_sf"/>
</dbReference>
<keyword evidence="5" id="KW-0902">Two-component regulatory system</keyword>
<dbReference type="EMBL" id="FNAN01000005">
    <property type="protein sequence ID" value="SDE45143.1"/>
    <property type="molecule type" value="Genomic_DNA"/>
</dbReference>
<dbReference type="AlphaFoldDB" id="A0A1G7D0Z0"/>
<dbReference type="Gene3D" id="3.30.565.10">
    <property type="entry name" value="Histidine kinase-like ATPase, C-terminal domain"/>
    <property type="match status" value="1"/>
</dbReference>
<dbReference type="EC" id="2.7.13.3" evidence="2"/>
<proteinExistence type="predicted"/>
<dbReference type="OrthoDB" id="9827694at2"/>
<evidence type="ECO:0000313" key="7">
    <source>
        <dbReference type="Proteomes" id="UP000198748"/>
    </source>
</evidence>
<keyword evidence="7" id="KW-1185">Reference proteome</keyword>
<evidence type="ECO:0000256" key="1">
    <source>
        <dbReference type="ARBA" id="ARBA00000085"/>
    </source>
</evidence>
<comment type="catalytic activity">
    <reaction evidence="1">
        <text>ATP + protein L-histidine = ADP + protein N-phospho-L-histidine.</text>
        <dbReference type="EC" id="2.7.13.3"/>
    </reaction>
</comment>
<dbReference type="STRING" id="659014.SAMN04487996_10583"/>
<dbReference type="GO" id="GO:0000155">
    <property type="term" value="F:phosphorelay sensor kinase activity"/>
    <property type="evidence" value="ECO:0007669"/>
    <property type="project" value="InterPro"/>
</dbReference>
<dbReference type="SUPFAM" id="SSF55874">
    <property type="entry name" value="ATPase domain of HSP90 chaperone/DNA topoisomerase II/histidine kinase"/>
    <property type="match status" value="1"/>
</dbReference>
<evidence type="ECO:0000256" key="4">
    <source>
        <dbReference type="ARBA" id="ARBA00022777"/>
    </source>
</evidence>
<sequence length="233" mass="26600">MNDMPPAASDTIESLLTAQSNHLSLIQSVSHELRSTFGVISGLHSLLPLTSGEAEREDMFNRLHNNTEYATQLFADLEDYCAIENGQMRVEPAPFRPVSAMEYVRKKALPMLQRRKAAVILTGDSEGAVDSDEEKVRRIIKNLTLHLTCVMRVREITIGWERYSSRWVLNVAYHGEPLPDWLFRAETELHSHEKGQHISLLMVRRLALMLDGEIYQVESDGDGRQRFSLQFPH</sequence>